<dbReference type="Proteomes" id="UP000001881">
    <property type="component" value="Unassembled WGS sequence"/>
</dbReference>
<dbReference type="InterPro" id="IPR025955">
    <property type="entry name" value="TraC/Conjuga_ATPase"/>
</dbReference>
<dbReference type="SUPFAM" id="SSF51306">
    <property type="entry name" value="LexA/Signal peptidase"/>
    <property type="match status" value="1"/>
</dbReference>
<name>F7WCU8_SORMK</name>
<evidence type="ECO:0000313" key="1">
    <source>
        <dbReference type="EMBL" id="CCC05714.1"/>
    </source>
</evidence>
<dbReference type="Pfam" id="PF11130">
    <property type="entry name" value="TraC_F_IV"/>
    <property type="match status" value="1"/>
</dbReference>
<dbReference type="InterPro" id="IPR036286">
    <property type="entry name" value="LexA/Signal_pep-like_sf"/>
</dbReference>
<reference evidence="1 2" key="1">
    <citation type="journal article" date="2010" name="PLoS Genet.">
        <title>De novo assembly of a 40 Mb eukaryotic genome from short sequence reads: Sordaria macrospora, a model organism for fungal morphogenesis.</title>
        <authorList>
            <person name="Nowrousian M."/>
            <person name="Stajich J."/>
            <person name="Chu M."/>
            <person name="Engh I."/>
            <person name="Espagne E."/>
            <person name="Halliday K."/>
            <person name="Kamerewerd J."/>
            <person name="Kempken F."/>
            <person name="Knab B."/>
            <person name="Kuo H.C."/>
            <person name="Osiewacz H.D."/>
            <person name="Poeggeler S."/>
            <person name="Read N."/>
            <person name="Seiler S."/>
            <person name="Smith K."/>
            <person name="Zickler D."/>
            <person name="Kueck U."/>
            <person name="Freitag M."/>
        </authorList>
    </citation>
    <scope>NUCLEOTIDE SEQUENCE [LARGE SCALE GENOMIC DNA]</scope>
    <source>
        <strain evidence="2">ATCC MYA-333 / DSM 997 / K(L3346) / K-hell</strain>
        <tissue evidence="1">Mycelium</tissue>
    </source>
</reference>
<proteinExistence type="predicted"/>
<comment type="caution">
    <text evidence="1">The sequence shown here is derived from an EMBL/GenBank/DDBJ whole genome shotgun (WGS) entry which is preliminary data.</text>
</comment>
<sequence length="276" mass="30599">MGADERTGRSSRRCLSESVPPSARVQLLAFQSPRVGALIAQYALPRYKAGGIHRKIAERRSAFLRHGAWVSMSKDGPFHVRNHRIFLSVSIRSGKATPEELTGVRDSIVSTLQSIDMPATRLKPVDLIALIDDITAPAFDVSDHVSEYSELDPIADQCVRRDVQTVVQADRLLVSVEPLRAVTNLSGETQYQEIRPDTFDYRFFSVRKWVYVDGVRVAHMKPRSRFGEVLTPGPVGRVPEGCYYVGTAHPDGFDSRYGEIGFACAKQIIGTGTPIL</sequence>
<dbReference type="HOGENOM" id="CLU_1008901_0_0_1"/>
<dbReference type="InParanoid" id="F7WCU8"/>
<protein>
    <submittedName>
        <fullName evidence="1">WGS project CABT00000000 data, contig 2.284</fullName>
    </submittedName>
</protein>
<organism evidence="1 2">
    <name type="scientific">Sordaria macrospora (strain ATCC MYA-333 / DSM 997 / K(L3346) / K-hell)</name>
    <dbReference type="NCBI Taxonomy" id="771870"/>
    <lineage>
        <taxon>Eukaryota</taxon>
        <taxon>Fungi</taxon>
        <taxon>Dikarya</taxon>
        <taxon>Ascomycota</taxon>
        <taxon>Pezizomycotina</taxon>
        <taxon>Sordariomycetes</taxon>
        <taxon>Sordariomycetidae</taxon>
        <taxon>Sordariales</taxon>
        <taxon>Sordariaceae</taxon>
        <taxon>Sordaria</taxon>
    </lineage>
</organism>
<keyword evidence="2" id="KW-1185">Reference proteome</keyword>
<gene>
    <name evidence="1" type="ORF">SMAC_09951</name>
</gene>
<dbReference type="AlphaFoldDB" id="F7WCU8"/>
<accession>F7WCU8</accession>
<dbReference type="EMBL" id="CABT02000284">
    <property type="protein sequence ID" value="CCC05714.1"/>
    <property type="molecule type" value="Genomic_DNA"/>
</dbReference>
<evidence type="ECO:0000313" key="2">
    <source>
        <dbReference type="Proteomes" id="UP000001881"/>
    </source>
</evidence>